<evidence type="ECO:0000313" key="3">
    <source>
        <dbReference type="Proteomes" id="UP001304650"/>
    </source>
</evidence>
<name>A0AA96LJF9_9BACL</name>
<gene>
    <name evidence="2" type="ORF">MJB10_17955</name>
</gene>
<protein>
    <submittedName>
        <fullName evidence="2">Uncharacterized protein</fullName>
    </submittedName>
</protein>
<feature type="signal peptide" evidence="1">
    <location>
        <begin position="1"/>
        <end position="28"/>
    </location>
</feature>
<dbReference type="Proteomes" id="UP001304650">
    <property type="component" value="Chromosome"/>
</dbReference>
<dbReference type="EMBL" id="CP130319">
    <property type="protein sequence ID" value="WNR42992.1"/>
    <property type="molecule type" value="Genomic_DNA"/>
</dbReference>
<dbReference type="SUPFAM" id="SSF51445">
    <property type="entry name" value="(Trans)glycosidases"/>
    <property type="match status" value="1"/>
</dbReference>
<dbReference type="AlphaFoldDB" id="A0AA96LJF9"/>
<keyword evidence="1" id="KW-0732">Signal</keyword>
<dbReference type="KEGG" id="proo:MJB10_17955"/>
<reference evidence="2" key="1">
    <citation type="submission" date="2022-02" db="EMBL/GenBank/DDBJ databases">
        <title>Paenibacillus sp. MBLB1832 Whole Genome Shotgun Sequencing.</title>
        <authorList>
            <person name="Hwang C.Y."/>
            <person name="Cho E.-S."/>
            <person name="Seo M.-J."/>
        </authorList>
    </citation>
    <scope>NUCLEOTIDE SEQUENCE</scope>
    <source>
        <strain evidence="2">MBLB1832</strain>
    </source>
</reference>
<feature type="chain" id="PRO_5041675192" evidence="1">
    <location>
        <begin position="29"/>
        <end position="486"/>
    </location>
</feature>
<accession>A0AA96LJF9</accession>
<dbReference type="InterPro" id="IPR017853">
    <property type="entry name" value="GH"/>
</dbReference>
<organism evidence="2 3">
    <name type="scientific">Paenibacillus roseopurpureus</name>
    <dbReference type="NCBI Taxonomy" id="2918901"/>
    <lineage>
        <taxon>Bacteria</taxon>
        <taxon>Bacillati</taxon>
        <taxon>Bacillota</taxon>
        <taxon>Bacilli</taxon>
        <taxon>Bacillales</taxon>
        <taxon>Paenibacillaceae</taxon>
        <taxon>Paenibacillus</taxon>
    </lineage>
</organism>
<keyword evidence="3" id="KW-1185">Reference proteome</keyword>
<evidence type="ECO:0000256" key="1">
    <source>
        <dbReference type="SAM" id="SignalP"/>
    </source>
</evidence>
<proteinExistence type="predicted"/>
<sequence length="486" mass="53681">MKKWFKCGAGLTALVAISSTILPLSALAAQNATIDKSAKAETYFQGIGTNISNATIIANWPTDKLAKVQARIDAMDLPLVRFWSPSDAHKSDVNNLNSADDWTKPQWTKVVSWANFLESVNTKILLTPGDKNTFTTPSAKPAYSTPEWSLELVKQLDRLTYTEGLSNIASVDVANEPSDATAWHSGITNLKNALSANTHGLSTLPIDGPGYYNNTALMNDNYWDSKVSTWSHHLYFGLDTWNYETGGLEGQLRSVNNWLRGKTPIQSLYLTEFGDGRAKAAIPGDSNSNADSQLNIRKHKYGLEVADMSIQAMNGGVKYLSTWMLDESGRYDSSKTGSVKRWGLWEPYELDANMTLRPWFYVHYLLSKYVWANSTVYDVASSDPGVRITAVNKNGTNQWSILILNKTNTVKDINVTITGGGTGNFTRYKYHNNATDVQNNEDYSQYIQDSNGYPSPIATHTGVNMSTGLSIGYSPYSFTVLTGTIQ</sequence>
<evidence type="ECO:0000313" key="2">
    <source>
        <dbReference type="EMBL" id="WNR42992.1"/>
    </source>
</evidence>
<dbReference type="RefSeq" id="WP_314796889.1">
    <property type="nucleotide sequence ID" value="NZ_CP130319.1"/>
</dbReference>